<dbReference type="Pfam" id="PF01302">
    <property type="entry name" value="CAP_GLY"/>
    <property type="match status" value="1"/>
</dbReference>
<accession>A0A4Q9L4H9</accession>
<evidence type="ECO:0000259" key="1">
    <source>
        <dbReference type="PROSITE" id="PS50245"/>
    </source>
</evidence>
<reference evidence="2 3" key="1">
    <citation type="submission" date="2017-12" db="EMBL/GenBank/DDBJ databases">
        <authorList>
            <person name="Pombert J.-F."/>
            <person name="Haag K.L."/>
            <person name="Ebert D."/>
        </authorList>
    </citation>
    <scope>NUCLEOTIDE SEQUENCE [LARGE SCALE GENOMIC DNA]</scope>
    <source>
        <strain evidence="2">IL-BN-2</strain>
    </source>
</reference>
<sequence>MVKVDTNIYFISTPGIIKYIGCLDKGTEEKWIGISLEEPIGTNDGTHNGHKYFECEGEKFGVFIKEEKFMELVDKSVIKLIGENENYTKELENKTNFVNSIKNNDEENYCNDLSVEKPSKEKKLGSESAVRENMNYSNIFASKKESLLSPSPNILSNEKFNHSNISSPLKTNQVYPSPNILSNEKFNHSNISSPLKTNQVYPSPNILLNTNIPGTPSRKQYVAENPTIKINTPETVSSPFTIPNKNINLNHINYHKIEYVLYKAKYKKLKQKFTLLNNKFIKNREKFKEHKNKIDERVLHMVGHIIEANEALDNISNEFNKIMRENNLGNAQKPINLKEKHINLSHCDNPKPRNNLGKFVNTNDFNEKVINLSHCDNSKLENVQKPINLNDTTNTFYSNQSFTQPVSLRKNQNPDEKERLLFLLEKILSGFSLESNSNDTGGYLEEYKNILSKYGIKINI</sequence>
<comment type="caution">
    <text evidence="2">The sequence shown here is derived from an EMBL/GenBank/DDBJ whole genome shotgun (WGS) entry which is preliminary data.</text>
</comment>
<dbReference type="PROSITE" id="PS50245">
    <property type="entry name" value="CAP_GLY_2"/>
    <property type="match status" value="1"/>
</dbReference>
<dbReference type="SUPFAM" id="SSF74924">
    <property type="entry name" value="Cap-Gly domain"/>
    <property type="match status" value="1"/>
</dbReference>
<dbReference type="SMART" id="SM01052">
    <property type="entry name" value="CAP_GLY"/>
    <property type="match status" value="1"/>
</dbReference>
<dbReference type="Gene3D" id="2.30.30.190">
    <property type="entry name" value="CAP Gly-rich-like domain"/>
    <property type="match status" value="1"/>
</dbReference>
<dbReference type="EMBL" id="PIXR01001229">
    <property type="protein sequence ID" value="TBU02116.1"/>
    <property type="molecule type" value="Genomic_DNA"/>
</dbReference>
<dbReference type="Proteomes" id="UP000293045">
    <property type="component" value="Unassembled WGS sequence"/>
</dbReference>
<organism evidence="2 3">
    <name type="scientific">Hamiltosporidium magnivora</name>
    <dbReference type="NCBI Taxonomy" id="148818"/>
    <lineage>
        <taxon>Eukaryota</taxon>
        <taxon>Fungi</taxon>
        <taxon>Fungi incertae sedis</taxon>
        <taxon>Microsporidia</taxon>
        <taxon>Dubosqiidae</taxon>
        <taxon>Hamiltosporidium</taxon>
    </lineage>
</organism>
<feature type="domain" description="CAP-Gly" evidence="1">
    <location>
        <begin position="31"/>
        <end position="65"/>
    </location>
</feature>
<protein>
    <submittedName>
        <fullName evidence="2">CAP-Gly domain-containing protein</fullName>
    </submittedName>
</protein>
<name>A0A4Q9L4H9_9MICR</name>
<gene>
    <name evidence="2" type="ORF">CWI39_1229p0020</name>
</gene>
<dbReference type="AlphaFoldDB" id="A0A4Q9L4H9"/>
<evidence type="ECO:0000313" key="3">
    <source>
        <dbReference type="Proteomes" id="UP000293045"/>
    </source>
</evidence>
<dbReference type="VEuPathDB" id="MicrosporidiaDB:CWI36_0894p0010"/>
<evidence type="ECO:0000313" key="2">
    <source>
        <dbReference type="EMBL" id="TBU02116.1"/>
    </source>
</evidence>
<proteinExistence type="predicted"/>
<dbReference type="InterPro" id="IPR000938">
    <property type="entry name" value="CAP-Gly_domain"/>
</dbReference>
<dbReference type="InterPro" id="IPR036859">
    <property type="entry name" value="CAP-Gly_dom_sf"/>
</dbReference>
<dbReference type="VEuPathDB" id="MicrosporidiaDB:CWI39_1229p0020"/>